<evidence type="ECO:0000313" key="2">
    <source>
        <dbReference type="Proteomes" id="UP000179334"/>
    </source>
</evidence>
<dbReference type="SUPFAM" id="SSF53474">
    <property type="entry name" value="alpha/beta-Hydrolases"/>
    <property type="match status" value="1"/>
</dbReference>
<evidence type="ECO:0000313" key="1">
    <source>
        <dbReference type="EMBL" id="OGI40618.1"/>
    </source>
</evidence>
<reference evidence="1 2" key="1">
    <citation type="journal article" date="2016" name="Nat. Commun.">
        <title>Thousands of microbial genomes shed light on interconnected biogeochemical processes in an aquifer system.</title>
        <authorList>
            <person name="Anantharaman K."/>
            <person name="Brown C.T."/>
            <person name="Hug L.A."/>
            <person name="Sharon I."/>
            <person name="Castelle C.J."/>
            <person name="Probst A.J."/>
            <person name="Thomas B.C."/>
            <person name="Singh A."/>
            <person name="Wilkins M.J."/>
            <person name="Karaoz U."/>
            <person name="Brodie E.L."/>
            <person name="Williams K.H."/>
            <person name="Hubbard S.S."/>
            <person name="Banfield J.F."/>
        </authorList>
    </citation>
    <scope>NUCLEOTIDE SEQUENCE [LARGE SCALE GENOMIC DNA]</scope>
</reference>
<dbReference type="Proteomes" id="UP000179334">
    <property type="component" value="Unassembled WGS sequence"/>
</dbReference>
<dbReference type="Gene3D" id="3.40.50.1820">
    <property type="entry name" value="alpha/beta hydrolase"/>
    <property type="match status" value="1"/>
</dbReference>
<protein>
    <submittedName>
        <fullName evidence="1">Uncharacterized protein</fullName>
    </submittedName>
</protein>
<dbReference type="AlphaFoldDB" id="A0A1F6T672"/>
<accession>A0A1F6T672</accession>
<dbReference type="EMBL" id="MFSR01000021">
    <property type="protein sequence ID" value="OGI40618.1"/>
    <property type="molecule type" value="Genomic_DNA"/>
</dbReference>
<gene>
    <name evidence="1" type="ORF">A2V91_01010</name>
</gene>
<dbReference type="InterPro" id="IPR029058">
    <property type="entry name" value="AB_hydrolase_fold"/>
</dbReference>
<sequence>MAAATTSRIIFVPGKNLKPPVAEHRAQLFRCLVHGAGRADPDAARAIANAPDMFMTIPWNPLYYGAMKPLGPDQPWIDALLTRDGPTADEVREALSWRRKAAWAMISVADSLPILIPLLPDPAVKSAVQETERYFANFGGIGGRVRELLKAPLREMFARGERVLLIGHSMGSVIAYDALWELWHAEDRRERLDAFLTLGSPLGMRFAQRRLLGARERGARKYPGNIRRWLNVVAEGDLAALDPTVADDFAPMRTFGQVETITDIDSGIFNYFRNAEGLNVHRSYGYLVNPRVGEVIAKWWREA</sequence>
<name>A0A1F6T672_9PROT</name>
<comment type="caution">
    <text evidence="1">The sequence shown here is derived from an EMBL/GenBank/DDBJ whole genome shotgun (WGS) entry which is preliminary data.</text>
</comment>
<organism evidence="1 2">
    <name type="scientific">Candidatus Muproteobacteria bacterium RBG_16_64_10</name>
    <dbReference type="NCBI Taxonomy" id="1817757"/>
    <lineage>
        <taxon>Bacteria</taxon>
        <taxon>Pseudomonadati</taxon>
        <taxon>Pseudomonadota</taxon>
        <taxon>Candidatus Muproteobacteria</taxon>
    </lineage>
</organism>
<proteinExistence type="predicted"/>